<reference evidence="2" key="1">
    <citation type="submission" date="2013-09" db="EMBL/GenBank/DDBJ databases">
        <title>Corchorus olitorius genome sequencing.</title>
        <authorList>
            <person name="Alam M."/>
            <person name="Haque M.S."/>
            <person name="Islam M.S."/>
            <person name="Emdad E.M."/>
            <person name="Islam M.M."/>
            <person name="Ahmed B."/>
            <person name="Halim A."/>
            <person name="Hossen Q.M.M."/>
            <person name="Hossain M.Z."/>
            <person name="Ahmed R."/>
            <person name="Khan M.M."/>
            <person name="Islam R."/>
            <person name="Rashid M.M."/>
            <person name="Khan S.A."/>
            <person name="Rahman M.S."/>
            <person name="Alam M."/>
            <person name="Yahiya A.S."/>
            <person name="Khan M.S."/>
            <person name="Azam M.S."/>
            <person name="Haque T."/>
            <person name="Lashkar M.Z.H."/>
            <person name="Akhand A.I."/>
            <person name="Morshed G."/>
            <person name="Roy S."/>
            <person name="Uddin K.S."/>
            <person name="Rabeya T."/>
            <person name="Hossain A.S."/>
            <person name="Chowdhury A."/>
            <person name="Snigdha A.R."/>
            <person name="Mortoza M.S."/>
            <person name="Matin S.A."/>
            <person name="Hoque S.M.E."/>
            <person name="Islam M.K."/>
            <person name="Roy D.K."/>
            <person name="Haider R."/>
            <person name="Moosa M.M."/>
            <person name="Elias S.M."/>
            <person name="Hasan A.M."/>
            <person name="Jahan S."/>
            <person name="Shafiuddin M."/>
            <person name="Mahmood N."/>
            <person name="Shommy N.S."/>
        </authorList>
    </citation>
    <scope>NUCLEOTIDE SEQUENCE [LARGE SCALE GENOMIC DNA]</scope>
    <source>
        <strain evidence="2">cv. O-4</strain>
    </source>
</reference>
<gene>
    <name evidence="1" type="ORF">COLO4_19428</name>
</gene>
<protein>
    <submittedName>
        <fullName evidence="1">FAD-dependent oxidoreductase family protein</fullName>
    </submittedName>
</protein>
<evidence type="ECO:0000313" key="1">
    <source>
        <dbReference type="EMBL" id="OMO90026.1"/>
    </source>
</evidence>
<proteinExistence type="predicted"/>
<dbReference type="AlphaFoldDB" id="A0A1R3J5H8"/>
<keyword evidence="2" id="KW-1185">Reference proteome</keyword>
<name>A0A1R3J5H8_9ROSI</name>
<evidence type="ECO:0000313" key="2">
    <source>
        <dbReference type="Proteomes" id="UP000187203"/>
    </source>
</evidence>
<accession>A0A1R3J5H8</accession>
<dbReference type="Proteomes" id="UP000187203">
    <property type="component" value="Unassembled WGS sequence"/>
</dbReference>
<organism evidence="1 2">
    <name type="scientific">Corchorus olitorius</name>
    <dbReference type="NCBI Taxonomy" id="93759"/>
    <lineage>
        <taxon>Eukaryota</taxon>
        <taxon>Viridiplantae</taxon>
        <taxon>Streptophyta</taxon>
        <taxon>Embryophyta</taxon>
        <taxon>Tracheophyta</taxon>
        <taxon>Spermatophyta</taxon>
        <taxon>Magnoliopsida</taxon>
        <taxon>eudicotyledons</taxon>
        <taxon>Gunneridae</taxon>
        <taxon>Pentapetalae</taxon>
        <taxon>rosids</taxon>
        <taxon>malvids</taxon>
        <taxon>Malvales</taxon>
        <taxon>Malvaceae</taxon>
        <taxon>Grewioideae</taxon>
        <taxon>Apeibeae</taxon>
        <taxon>Corchorus</taxon>
    </lineage>
</organism>
<dbReference type="EMBL" id="AWUE01016628">
    <property type="protein sequence ID" value="OMO90026.1"/>
    <property type="molecule type" value="Genomic_DNA"/>
</dbReference>
<sequence>MAGNQWMTWTLTWKFPTKNQKTTRDARGTPAGGAEAVEKEVLDTSRNVNLIALLPLL</sequence>
<comment type="caution">
    <text evidence="1">The sequence shown here is derived from an EMBL/GenBank/DDBJ whole genome shotgun (WGS) entry which is preliminary data.</text>
</comment>